<proteinExistence type="predicted"/>
<keyword evidence="2" id="KW-1185">Reference proteome</keyword>
<sequence length="541" mass="61693">MKSNKYGNYPPVTDFRWHDLPVYSGDKYSLLLTEDIRKNQSANSHYSMLTKSGYKVILGKRSLVNALNLTRNIPEDEVNEILIGNLWNISNPRYFLFRNYNFRLVDFSKHYLWYIMTLNYSADTRKLEMIIHEEGKRSLIGSTLMNEDVFIPTIFLPASALVKHHAYNVLVPENSNTWMEREIDIKEASPFCVDVVYLLKNKLNSSESSLNVTLTMQNGRTEHFTRNEASKKDAATWQVTRFENRQRRFKGKVTIRLSVGSKDLEIGGVKFCTGGDLMVVPKDHGDHFYCHTLSNQPQKTYGEDIKKVASSWKICERLGRKDCSELRVGSWHCFAGYSGGRCMIPCSGNNYGINCAEIYPAGRCVNDEFSRRDGSCDIACANGTFIFPLCTTPIRMVDPVVVSVSTTTIKLRMPDSSQLTGHEFIAVQYRKKNAGIIWLIKVHKEMDGEFVTLEHLRPNWDYEIFLTVHEFNWEMYPQNVKPGPMITVKTCRPIDGSNLKIQTDDSGAALISAAIDEDYCHLDTLNCTSEDHLEVSSPPTN</sequence>
<reference evidence="1 2" key="1">
    <citation type="submission" date="2020-04" db="EMBL/GenBank/DDBJ databases">
        <authorList>
            <person name="Alioto T."/>
            <person name="Alioto T."/>
            <person name="Gomez Garrido J."/>
        </authorList>
    </citation>
    <scope>NUCLEOTIDE SEQUENCE [LARGE SCALE GENOMIC DNA]</scope>
</reference>
<dbReference type="Proteomes" id="UP000494165">
    <property type="component" value="Unassembled WGS sequence"/>
</dbReference>
<protein>
    <submittedName>
        <fullName evidence="1">Uncharacterized protein</fullName>
    </submittedName>
</protein>
<evidence type="ECO:0000313" key="2">
    <source>
        <dbReference type="Proteomes" id="UP000494165"/>
    </source>
</evidence>
<dbReference type="AlphaFoldDB" id="A0A8S1E067"/>
<comment type="caution">
    <text evidence="1">The sequence shown here is derived from an EMBL/GenBank/DDBJ whole genome shotgun (WGS) entry which is preliminary data.</text>
</comment>
<name>A0A8S1E067_9INSE</name>
<accession>A0A8S1E067</accession>
<organism evidence="1 2">
    <name type="scientific">Cloeon dipterum</name>
    <dbReference type="NCBI Taxonomy" id="197152"/>
    <lineage>
        <taxon>Eukaryota</taxon>
        <taxon>Metazoa</taxon>
        <taxon>Ecdysozoa</taxon>
        <taxon>Arthropoda</taxon>
        <taxon>Hexapoda</taxon>
        <taxon>Insecta</taxon>
        <taxon>Pterygota</taxon>
        <taxon>Palaeoptera</taxon>
        <taxon>Ephemeroptera</taxon>
        <taxon>Pisciforma</taxon>
        <taxon>Baetidae</taxon>
        <taxon>Cloeon</taxon>
    </lineage>
</organism>
<evidence type="ECO:0000313" key="1">
    <source>
        <dbReference type="EMBL" id="CAB3383646.1"/>
    </source>
</evidence>
<dbReference type="EMBL" id="CADEPI010000318">
    <property type="protein sequence ID" value="CAB3383646.1"/>
    <property type="molecule type" value="Genomic_DNA"/>
</dbReference>
<gene>
    <name evidence="1" type="ORF">CLODIP_2_CD13932</name>
</gene>